<evidence type="ECO:0000313" key="2">
    <source>
        <dbReference type="EMBL" id="QSS52642.1"/>
    </source>
</evidence>
<dbReference type="AlphaFoldDB" id="A0A8A1LKY8"/>
<protein>
    <submittedName>
        <fullName evidence="2">Uncharacterized protein</fullName>
    </submittedName>
</protein>
<keyword evidence="1" id="KW-0812">Transmembrane</keyword>
<keyword evidence="1" id="KW-0472">Membrane</keyword>
<feature type="transmembrane region" description="Helical" evidence="1">
    <location>
        <begin position="65"/>
        <end position="85"/>
    </location>
</feature>
<gene>
    <name evidence="2" type="ORF">I7I53_08349</name>
</gene>
<reference evidence="2" key="1">
    <citation type="submission" date="2021-01" db="EMBL/GenBank/DDBJ databases">
        <title>Chromosome-level genome assembly of a human fungal pathogen reveals clustering of transcriptionally co-regulated genes.</title>
        <authorList>
            <person name="Voorhies M."/>
            <person name="Cohen S."/>
            <person name="Shea T.P."/>
            <person name="Petrus S."/>
            <person name="Munoz J.F."/>
            <person name="Poplawski S."/>
            <person name="Goldman W.E."/>
            <person name="Michael T."/>
            <person name="Cuomo C.A."/>
            <person name="Sil A."/>
            <person name="Beyhan S."/>
        </authorList>
    </citation>
    <scope>NUCLEOTIDE SEQUENCE</scope>
    <source>
        <strain evidence="2">H88</strain>
    </source>
</reference>
<name>A0A8A1LKY8_AJEC8</name>
<dbReference type="VEuPathDB" id="FungiDB:I7I53_08349"/>
<accession>A0A8A1LKY8</accession>
<dbReference type="Proteomes" id="UP000663419">
    <property type="component" value="Chromosome 2"/>
</dbReference>
<proteinExistence type="predicted"/>
<sequence length="118" mass="13488">MRSLFFCRSQRLFSPMTLRIAGYICSGPLDFCLFSLCPISSVLVWKQTGADYNYLASPFHLHPLRRASFCFPAFHPIYLLLFILYSAGLLSRSFWNILAGHQVFPSTFTGSHFHSLQS</sequence>
<organism evidence="2 3">
    <name type="scientific">Ajellomyces capsulatus (strain H88)</name>
    <name type="common">Darling's disease fungus</name>
    <name type="synonym">Histoplasma capsulatum</name>
    <dbReference type="NCBI Taxonomy" id="544711"/>
    <lineage>
        <taxon>Eukaryota</taxon>
        <taxon>Fungi</taxon>
        <taxon>Dikarya</taxon>
        <taxon>Ascomycota</taxon>
        <taxon>Pezizomycotina</taxon>
        <taxon>Eurotiomycetes</taxon>
        <taxon>Eurotiomycetidae</taxon>
        <taxon>Onygenales</taxon>
        <taxon>Ajellomycetaceae</taxon>
        <taxon>Histoplasma</taxon>
    </lineage>
</organism>
<dbReference type="EMBL" id="CP069103">
    <property type="protein sequence ID" value="QSS52642.1"/>
    <property type="molecule type" value="Genomic_DNA"/>
</dbReference>
<keyword evidence="1" id="KW-1133">Transmembrane helix</keyword>
<evidence type="ECO:0000313" key="3">
    <source>
        <dbReference type="Proteomes" id="UP000663419"/>
    </source>
</evidence>
<feature type="transmembrane region" description="Helical" evidence="1">
    <location>
        <begin position="20"/>
        <end position="45"/>
    </location>
</feature>
<evidence type="ECO:0000256" key="1">
    <source>
        <dbReference type="SAM" id="Phobius"/>
    </source>
</evidence>